<proteinExistence type="predicted"/>
<name>A0ABT1QEK9_9NOCA</name>
<accession>A0ABT1QEK9</accession>
<dbReference type="InterPro" id="IPR036465">
    <property type="entry name" value="vWFA_dom_sf"/>
</dbReference>
<gene>
    <name evidence="2" type="ORF">NOF53_16390</name>
</gene>
<feature type="region of interest" description="Disordered" evidence="1">
    <location>
        <begin position="239"/>
        <end position="265"/>
    </location>
</feature>
<comment type="caution">
    <text evidence="2">The sequence shown here is derived from an EMBL/GenBank/DDBJ whole genome shotgun (WGS) entry which is preliminary data.</text>
</comment>
<reference evidence="2 3" key="1">
    <citation type="submission" date="2022-07" db="EMBL/GenBank/DDBJ databases">
        <title>Degradation activity of malathion, p-nitrophenol and potential low-temperature adaptation strategy of Rhodococcus sp. FXJ9.536.</title>
        <authorList>
            <person name="Huang J."/>
            <person name="Huang Y."/>
        </authorList>
    </citation>
    <scope>NUCLEOTIDE SEQUENCE [LARGE SCALE GENOMIC DNA]</scope>
    <source>
        <strain evidence="2 3">FXJ9.536</strain>
    </source>
</reference>
<sequence>MTTATPPRSPWDTPTHSDWRRLGARLTDWSESLTSRGDVLVQVFPQDPATRRPAGLFNHRTATITLDAAQALPGRPDPDRIDLRDARDRARFPVLAGVLTHEVGHATHTVRRKGLTGSVAEWAALLEEPRMEGRVWACRSDTRRWLQASVAHLLGRGDPTCPEEAARVLILIGGRAMAGVLDVDSLPDLDAEAGRWLTGEQIAVICEQTDRAVAAADGDTATIAAAAARIAALFEDGAEGGDTGGADEEGDGGCSGHSHGAPDVDSPLGKAIAMIAAQAAMELRAAEGVVDPSPQAQAQAAKSAAREHAAQMVADHRQARAGEHATTQRRPVLDEQRQARALATELAAAAARDVDVTRSRAGTPPGRLRTAQLVRRQGQIHARVTPTATPWESTRRRTVDNPRLTVGVALDISGSMEAYAAPTAVSAWALARAAAELGGRTATVTWNHTAALLPVRANSGVVPVPSICGASSGLPAALRPLSRELSFDRCGGARLVAVVTDGDLPNQVEVCAEVARLISCGVRVLWLTAPDERTMPAPPGVSAHVLDDPSQVGRIIGRAAVAALRSV</sequence>
<dbReference type="Proteomes" id="UP001524501">
    <property type="component" value="Unassembled WGS sequence"/>
</dbReference>
<dbReference type="SUPFAM" id="SSF53300">
    <property type="entry name" value="vWA-like"/>
    <property type="match status" value="1"/>
</dbReference>
<evidence type="ECO:0000313" key="2">
    <source>
        <dbReference type="EMBL" id="MCQ4120729.1"/>
    </source>
</evidence>
<evidence type="ECO:0000256" key="1">
    <source>
        <dbReference type="SAM" id="MobiDB-lite"/>
    </source>
</evidence>
<evidence type="ECO:0000313" key="3">
    <source>
        <dbReference type="Proteomes" id="UP001524501"/>
    </source>
</evidence>
<dbReference type="EMBL" id="JANFQF010000012">
    <property type="protein sequence ID" value="MCQ4120729.1"/>
    <property type="molecule type" value="Genomic_DNA"/>
</dbReference>
<organism evidence="2 3">
    <name type="scientific">Rhodococcus tibetensis</name>
    <dbReference type="NCBI Taxonomy" id="2965064"/>
    <lineage>
        <taxon>Bacteria</taxon>
        <taxon>Bacillati</taxon>
        <taxon>Actinomycetota</taxon>
        <taxon>Actinomycetes</taxon>
        <taxon>Mycobacteriales</taxon>
        <taxon>Nocardiaceae</taxon>
        <taxon>Rhodococcus</taxon>
    </lineage>
</organism>
<evidence type="ECO:0008006" key="4">
    <source>
        <dbReference type="Google" id="ProtNLM"/>
    </source>
</evidence>
<dbReference type="RefSeq" id="WP_255970571.1">
    <property type="nucleotide sequence ID" value="NZ_JANFQF010000012.1"/>
</dbReference>
<keyword evidence="3" id="KW-1185">Reference proteome</keyword>
<protein>
    <recommendedName>
        <fullName evidence="4">VWA domain containing CoxE-like protein</fullName>
    </recommendedName>
</protein>